<dbReference type="AlphaFoldDB" id="A0A433DCF5"/>
<proteinExistence type="predicted"/>
<evidence type="ECO:0000256" key="1">
    <source>
        <dbReference type="SAM" id="MobiDB-lite"/>
    </source>
</evidence>
<dbReference type="EMBL" id="RBNI01003274">
    <property type="protein sequence ID" value="RUP48518.1"/>
    <property type="molecule type" value="Genomic_DNA"/>
</dbReference>
<keyword evidence="3" id="KW-1185">Reference proteome</keyword>
<feature type="region of interest" description="Disordered" evidence="1">
    <location>
        <begin position="87"/>
        <end position="149"/>
    </location>
</feature>
<evidence type="ECO:0000313" key="2">
    <source>
        <dbReference type="EMBL" id="RUP48518.1"/>
    </source>
</evidence>
<accession>A0A433DCF5</accession>
<name>A0A433DCF5_9FUNG</name>
<gene>
    <name evidence="2" type="ORF">BC936DRAFT_144455</name>
</gene>
<evidence type="ECO:0000313" key="3">
    <source>
        <dbReference type="Proteomes" id="UP000268093"/>
    </source>
</evidence>
<sequence length="149" mass="17320">MTNKEIATHCESYDSQYFKTPRYYNKEEESDEQDFNMLIPQAHLRLYQPALIATNNITRSSSCGEREVCRRRKESARTVEVGECSRHCPSELSDRSGNALRRASYIRVSEPQKKSTKTTSDLAPIRQNIKTDLREKSTPSTQWRQSPRM</sequence>
<feature type="compositionally biased region" description="Polar residues" evidence="1">
    <location>
        <begin position="138"/>
        <end position="149"/>
    </location>
</feature>
<protein>
    <submittedName>
        <fullName evidence="2">Uncharacterized protein</fullName>
    </submittedName>
</protein>
<reference evidence="2 3" key="1">
    <citation type="journal article" date="2018" name="New Phytol.">
        <title>Phylogenomics of Endogonaceae and evolution of mycorrhizas within Mucoromycota.</title>
        <authorList>
            <person name="Chang Y."/>
            <person name="Desiro A."/>
            <person name="Na H."/>
            <person name="Sandor L."/>
            <person name="Lipzen A."/>
            <person name="Clum A."/>
            <person name="Barry K."/>
            <person name="Grigoriev I.V."/>
            <person name="Martin F.M."/>
            <person name="Stajich J.E."/>
            <person name="Smith M.E."/>
            <person name="Bonito G."/>
            <person name="Spatafora J.W."/>
        </authorList>
    </citation>
    <scope>NUCLEOTIDE SEQUENCE [LARGE SCALE GENOMIC DNA]</scope>
    <source>
        <strain evidence="2 3">GMNB39</strain>
    </source>
</reference>
<dbReference type="Proteomes" id="UP000268093">
    <property type="component" value="Unassembled WGS sequence"/>
</dbReference>
<comment type="caution">
    <text evidence="2">The sequence shown here is derived from an EMBL/GenBank/DDBJ whole genome shotgun (WGS) entry which is preliminary data.</text>
</comment>
<organism evidence="2 3">
    <name type="scientific">Jimgerdemannia flammicorona</name>
    <dbReference type="NCBI Taxonomy" id="994334"/>
    <lineage>
        <taxon>Eukaryota</taxon>
        <taxon>Fungi</taxon>
        <taxon>Fungi incertae sedis</taxon>
        <taxon>Mucoromycota</taxon>
        <taxon>Mucoromycotina</taxon>
        <taxon>Endogonomycetes</taxon>
        <taxon>Endogonales</taxon>
        <taxon>Endogonaceae</taxon>
        <taxon>Jimgerdemannia</taxon>
    </lineage>
</organism>